<protein>
    <submittedName>
        <fullName evidence="2">Uncharacterized protein</fullName>
    </submittedName>
</protein>
<proteinExistence type="predicted"/>
<dbReference type="KEGG" id="schf:IPT68_04015"/>
<keyword evidence="3" id="KW-1185">Reference proteome</keyword>
<feature type="region of interest" description="Disordered" evidence="1">
    <location>
        <begin position="52"/>
        <end position="83"/>
    </location>
</feature>
<dbReference type="RefSeq" id="WP_189701203.1">
    <property type="nucleotide sequence ID" value="NZ_BMTA01000025.1"/>
</dbReference>
<dbReference type="AlphaFoldDB" id="A0A7M2T8W3"/>
<gene>
    <name evidence="2" type="ORF">IPT68_04015</name>
</gene>
<dbReference type="EMBL" id="CP063374">
    <property type="protein sequence ID" value="QOV45147.1"/>
    <property type="molecule type" value="Genomic_DNA"/>
</dbReference>
<sequence>MAQTPGSDSAVAATVEALTAKAIALEIRVGELHRALIEINSQILAVSDALHRMGGPASTTSPVDGEEPSADARDQQNASGTTA</sequence>
<reference evidence="2 3" key="1">
    <citation type="submission" date="2020-10" db="EMBL/GenBank/DDBJ databases">
        <title>Streptomyces chromofuscus complate genome analysis.</title>
        <authorList>
            <person name="Anwar N."/>
        </authorList>
    </citation>
    <scope>NUCLEOTIDE SEQUENCE [LARGE SCALE GENOMIC DNA]</scope>
    <source>
        <strain evidence="2 3">DSM 40273</strain>
    </source>
</reference>
<evidence type="ECO:0000256" key="1">
    <source>
        <dbReference type="SAM" id="MobiDB-lite"/>
    </source>
</evidence>
<name>A0A7M2T8W3_STRCW</name>
<dbReference type="Proteomes" id="UP000594008">
    <property type="component" value="Chromosome"/>
</dbReference>
<evidence type="ECO:0000313" key="3">
    <source>
        <dbReference type="Proteomes" id="UP000594008"/>
    </source>
</evidence>
<organism evidence="2 3">
    <name type="scientific">Streptomyces chromofuscus</name>
    <dbReference type="NCBI Taxonomy" id="42881"/>
    <lineage>
        <taxon>Bacteria</taxon>
        <taxon>Bacillati</taxon>
        <taxon>Actinomycetota</taxon>
        <taxon>Actinomycetes</taxon>
        <taxon>Kitasatosporales</taxon>
        <taxon>Streptomycetaceae</taxon>
        <taxon>Streptomyces</taxon>
    </lineage>
</organism>
<evidence type="ECO:0000313" key="2">
    <source>
        <dbReference type="EMBL" id="QOV45147.1"/>
    </source>
</evidence>
<accession>A0A7M2T8W3</accession>